<evidence type="ECO:0000256" key="3">
    <source>
        <dbReference type="PROSITE-ProRule" id="PRU00703"/>
    </source>
</evidence>
<dbReference type="SUPFAM" id="SSF54631">
    <property type="entry name" value="CBS-domain pair"/>
    <property type="match status" value="1"/>
</dbReference>
<dbReference type="Pfam" id="PF00571">
    <property type="entry name" value="CBS"/>
    <property type="match status" value="1"/>
</dbReference>
<dbReference type="Gene3D" id="3.10.580.10">
    <property type="entry name" value="CBS-domain"/>
    <property type="match status" value="1"/>
</dbReference>
<evidence type="ECO:0000256" key="4">
    <source>
        <dbReference type="SAM" id="MobiDB-lite"/>
    </source>
</evidence>
<dbReference type="OrthoDB" id="681454at2759"/>
<feature type="region of interest" description="Disordered" evidence="4">
    <location>
        <begin position="298"/>
        <end position="331"/>
    </location>
</feature>
<evidence type="ECO:0000256" key="1">
    <source>
        <dbReference type="ARBA" id="ARBA00022737"/>
    </source>
</evidence>
<dbReference type="SMART" id="SM00116">
    <property type="entry name" value="CBS"/>
    <property type="match status" value="1"/>
</dbReference>
<gene>
    <name evidence="6" type="ORF">PVAP13_1KG408300</name>
</gene>
<dbReference type="InterPro" id="IPR000644">
    <property type="entry name" value="CBS_dom"/>
</dbReference>
<evidence type="ECO:0000313" key="6">
    <source>
        <dbReference type="EMBL" id="KAG2660149.1"/>
    </source>
</evidence>
<evidence type="ECO:0000256" key="2">
    <source>
        <dbReference type="ARBA" id="ARBA00023122"/>
    </source>
</evidence>
<dbReference type="Proteomes" id="UP000823388">
    <property type="component" value="Chromosome 1K"/>
</dbReference>
<proteinExistence type="predicted"/>
<keyword evidence="2 3" id="KW-0129">CBS domain</keyword>
<name>A0A8T0XY09_PANVG</name>
<dbReference type="PANTHER" id="PTHR13780">
    <property type="entry name" value="AMP-ACTIVATED PROTEIN KINASE, GAMMA REGULATORY SUBUNIT"/>
    <property type="match status" value="1"/>
</dbReference>
<keyword evidence="7" id="KW-1185">Reference proteome</keyword>
<dbReference type="InterPro" id="IPR050511">
    <property type="entry name" value="AMPK_gamma/SDS23_families"/>
</dbReference>
<feature type="domain" description="CBS" evidence="5">
    <location>
        <begin position="335"/>
        <end position="393"/>
    </location>
</feature>
<sequence length="399" mass="41353">MAATLLSHVVSDLCIGRPRVLTLPPSTPVAAALRAGADPFVFVDAEPAACRAKRGAATVYVKVSVADVLCYVCGDADNLTDPAAALGRPVSAVAAAVAGGHGVTHRVDPQTRLLDAIDVLLTDGCQGLLVPLHARARKRHHQVLSPAAVAAASSDCCVLTGEDIVRHLFDSISHFSPVAALTVASLGLVRRDVHALHVGDGGLDAIPLLQRAVSDGTAVAVVADDDAMVGEICPGVLASCDVESVAAAFAALSAGDFVTYIDCSLTHTQPEFLLRAIRAQLKNRGLDAIAELMNASDAASLPSSPSSSTSSDEDSSSGRGRRPRRMSSGSFGWRSTEDVVACHSGSSLVAVMAQALAHRVGYVWVVDETSGALVGVVRFADVLAVLREHLRPQSQVLCR</sequence>
<accession>A0A8T0XY09</accession>
<keyword evidence="1" id="KW-0677">Repeat</keyword>
<dbReference type="PANTHER" id="PTHR13780:SF56">
    <property type="entry name" value="OS04G0679600 PROTEIN"/>
    <property type="match status" value="1"/>
</dbReference>
<dbReference type="GO" id="GO:0005737">
    <property type="term" value="C:cytoplasm"/>
    <property type="evidence" value="ECO:0007669"/>
    <property type="project" value="TreeGrafter"/>
</dbReference>
<organism evidence="6 7">
    <name type="scientific">Panicum virgatum</name>
    <name type="common">Blackwell switchgrass</name>
    <dbReference type="NCBI Taxonomy" id="38727"/>
    <lineage>
        <taxon>Eukaryota</taxon>
        <taxon>Viridiplantae</taxon>
        <taxon>Streptophyta</taxon>
        <taxon>Embryophyta</taxon>
        <taxon>Tracheophyta</taxon>
        <taxon>Spermatophyta</taxon>
        <taxon>Magnoliopsida</taxon>
        <taxon>Liliopsida</taxon>
        <taxon>Poales</taxon>
        <taxon>Poaceae</taxon>
        <taxon>PACMAD clade</taxon>
        <taxon>Panicoideae</taxon>
        <taxon>Panicodae</taxon>
        <taxon>Paniceae</taxon>
        <taxon>Panicinae</taxon>
        <taxon>Panicum</taxon>
        <taxon>Panicum sect. Hiantes</taxon>
    </lineage>
</organism>
<feature type="compositionally biased region" description="Low complexity" evidence="4">
    <location>
        <begin position="298"/>
        <end position="310"/>
    </location>
</feature>
<dbReference type="EMBL" id="CM029037">
    <property type="protein sequence ID" value="KAG2660149.1"/>
    <property type="molecule type" value="Genomic_DNA"/>
</dbReference>
<reference evidence="6" key="1">
    <citation type="submission" date="2020-05" db="EMBL/GenBank/DDBJ databases">
        <title>WGS assembly of Panicum virgatum.</title>
        <authorList>
            <person name="Lovell J.T."/>
            <person name="Jenkins J."/>
            <person name="Shu S."/>
            <person name="Juenger T.E."/>
            <person name="Schmutz J."/>
        </authorList>
    </citation>
    <scope>NUCLEOTIDE SEQUENCE</scope>
    <source>
        <strain evidence="6">AP13</strain>
    </source>
</reference>
<protein>
    <recommendedName>
        <fullName evidence="5">CBS domain-containing protein</fullName>
    </recommendedName>
</protein>
<dbReference type="InterPro" id="IPR046342">
    <property type="entry name" value="CBS_dom_sf"/>
</dbReference>
<comment type="caution">
    <text evidence="6">The sequence shown here is derived from an EMBL/GenBank/DDBJ whole genome shotgun (WGS) entry which is preliminary data.</text>
</comment>
<dbReference type="PROSITE" id="PS51371">
    <property type="entry name" value="CBS"/>
    <property type="match status" value="1"/>
</dbReference>
<evidence type="ECO:0000313" key="7">
    <source>
        <dbReference type="Proteomes" id="UP000823388"/>
    </source>
</evidence>
<dbReference type="GO" id="GO:0005634">
    <property type="term" value="C:nucleus"/>
    <property type="evidence" value="ECO:0007669"/>
    <property type="project" value="TreeGrafter"/>
</dbReference>
<evidence type="ECO:0000259" key="5">
    <source>
        <dbReference type="PROSITE" id="PS51371"/>
    </source>
</evidence>
<dbReference type="AlphaFoldDB" id="A0A8T0XY09"/>